<keyword evidence="4" id="KW-1185">Reference proteome</keyword>
<dbReference type="CDD" id="cd12797">
    <property type="entry name" value="M23_peptidase"/>
    <property type="match status" value="1"/>
</dbReference>
<evidence type="ECO:0000313" key="4">
    <source>
        <dbReference type="Proteomes" id="UP000190229"/>
    </source>
</evidence>
<dbReference type="SUPFAM" id="SSF51261">
    <property type="entry name" value="Duplicated hybrid motif"/>
    <property type="match status" value="1"/>
</dbReference>
<gene>
    <name evidence="3" type="ORF">B2M26_03050</name>
</gene>
<dbReference type="Gene3D" id="2.70.70.10">
    <property type="entry name" value="Glucose Permease (Domain IIA)"/>
    <property type="match status" value="1"/>
</dbReference>
<dbReference type="AlphaFoldDB" id="A0A1V4EWK2"/>
<proteinExistence type="predicted"/>
<dbReference type="PANTHER" id="PTHR21666">
    <property type="entry name" value="PEPTIDASE-RELATED"/>
    <property type="match status" value="1"/>
</dbReference>
<dbReference type="Proteomes" id="UP000190229">
    <property type="component" value="Unassembled WGS sequence"/>
</dbReference>
<dbReference type="InterPro" id="IPR011055">
    <property type="entry name" value="Dup_hybrid_motif"/>
</dbReference>
<evidence type="ECO:0000256" key="1">
    <source>
        <dbReference type="ARBA" id="ARBA00022729"/>
    </source>
</evidence>
<dbReference type="InterPro" id="IPR050570">
    <property type="entry name" value="Cell_wall_metabolism_enzyme"/>
</dbReference>
<protein>
    <recommendedName>
        <fullName evidence="2">M23ase beta-sheet core domain-containing protein</fullName>
    </recommendedName>
</protein>
<dbReference type="GO" id="GO:0004222">
    <property type="term" value="F:metalloendopeptidase activity"/>
    <property type="evidence" value="ECO:0007669"/>
    <property type="project" value="TreeGrafter"/>
</dbReference>
<dbReference type="EMBL" id="MWPS01000005">
    <property type="protein sequence ID" value="OPG17316.1"/>
    <property type="molecule type" value="Genomic_DNA"/>
</dbReference>
<sequence length="417" mass="46715">MAVFIPHLASTLEDIAEESVSILCTTFTGTSSRMSSKSGVVIMLRIIKRRKVQPSPLIRAAFPGLVSCLVAFPLVCSTLSAHATAELSHVPKHPSIPVNGMSDQATQAIPDWYRRASARNGIPWYLLAGLDVYGATTTKVPPDVVRPKGKPITVTGYRFPTTFWQGLFNPVQNDDNPKRIALFEGRGRDGDNDHKALQDDPYDRVEAIAAWLRSGGQTEQDQMNVLWNTLNNPAGVERVLALSNVYRKFQTTQLTARCFPLHKRYNYSFRDTWGEGRSFGGRRIHEGTDLFADYGTPVLSTCYGYVELIGWNRLGGWRIGLRSADNQYFYFAHLSSYAKQIKQGAIVRPGQVIGYVGSSGYGRPGTSGKFPPHLHFGAYRDTGTREWAFDPYPLLKQWERKPQVVIYPESKKNKIKH</sequence>
<reference evidence="3 4" key="1">
    <citation type="submission" date="2017-02" db="EMBL/GenBank/DDBJ databases">
        <title>Draft genome of Acidibacillus ferrooxidans Huett2.</title>
        <authorList>
            <person name="Schopf S."/>
        </authorList>
    </citation>
    <scope>NUCLEOTIDE SEQUENCE [LARGE SCALE GENOMIC DNA]</scope>
    <source>
        <strain evidence="3 4">Huett2</strain>
    </source>
</reference>
<organism evidence="3 4">
    <name type="scientific">Ferroacidibacillus organovorans</name>
    <dbReference type="NCBI Taxonomy" id="1765683"/>
    <lineage>
        <taxon>Bacteria</taxon>
        <taxon>Bacillati</taxon>
        <taxon>Bacillota</taxon>
        <taxon>Bacilli</taxon>
        <taxon>Bacillales</taxon>
        <taxon>Alicyclobacillaceae</taxon>
        <taxon>Ferroacidibacillus</taxon>
    </lineage>
</organism>
<accession>A0A1V4EWK2</accession>
<dbReference type="Pfam" id="PF01551">
    <property type="entry name" value="Peptidase_M23"/>
    <property type="match status" value="1"/>
</dbReference>
<dbReference type="InterPro" id="IPR016047">
    <property type="entry name" value="M23ase_b-sheet_dom"/>
</dbReference>
<name>A0A1V4EWK2_9BACL</name>
<evidence type="ECO:0000259" key="2">
    <source>
        <dbReference type="Pfam" id="PF01551"/>
    </source>
</evidence>
<dbReference type="PANTHER" id="PTHR21666:SF289">
    <property type="entry name" value="L-ALA--D-GLU ENDOPEPTIDASE"/>
    <property type="match status" value="1"/>
</dbReference>
<evidence type="ECO:0000313" key="3">
    <source>
        <dbReference type="EMBL" id="OPG17316.1"/>
    </source>
</evidence>
<comment type="caution">
    <text evidence="3">The sequence shown here is derived from an EMBL/GenBank/DDBJ whole genome shotgun (WGS) entry which is preliminary data.</text>
</comment>
<feature type="domain" description="M23ase beta-sheet core" evidence="2">
    <location>
        <begin position="284"/>
        <end position="381"/>
    </location>
</feature>
<keyword evidence="1" id="KW-0732">Signal</keyword>